<organism evidence="2 3">
    <name type="scientific">Drosophila guanche</name>
    <name type="common">Fruit fly</name>
    <dbReference type="NCBI Taxonomy" id="7266"/>
    <lineage>
        <taxon>Eukaryota</taxon>
        <taxon>Metazoa</taxon>
        <taxon>Ecdysozoa</taxon>
        <taxon>Arthropoda</taxon>
        <taxon>Hexapoda</taxon>
        <taxon>Insecta</taxon>
        <taxon>Pterygota</taxon>
        <taxon>Neoptera</taxon>
        <taxon>Endopterygota</taxon>
        <taxon>Diptera</taxon>
        <taxon>Brachycera</taxon>
        <taxon>Muscomorpha</taxon>
        <taxon>Ephydroidea</taxon>
        <taxon>Drosophilidae</taxon>
        <taxon>Drosophila</taxon>
        <taxon>Sophophora</taxon>
    </lineage>
</organism>
<reference evidence="3" key="1">
    <citation type="submission" date="2018-01" db="EMBL/GenBank/DDBJ databases">
        <authorList>
            <person name="Alioto T."/>
            <person name="Alioto T."/>
        </authorList>
    </citation>
    <scope>NUCLEOTIDE SEQUENCE [LARGE SCALE GENOMIC DNA]</scope>
</reference>
<keyword evidence="1" id="KW-0732">Signal</keyword>
<name>A0A3B0KAT6_DROGU</name>
<sequence>MQLTKYLILIFGVFYCLTGTMAVLCDDVPDDPNCVDCDADPENAECPITITTTTTEAVTTTTAVAPTITTRRALSPKKQFIVNKLNLILNRKRNFLRALSG</sequence>
<evidence type="ECO:0000313" key="3">
    <source>
        <dbReference type="Proteomes" id="UP000268350"/>
    </source>
</evidence>
<gene>
    <name evidence="2" type="ORF">DGUA_6G017527</name>
</gene>
<feature type="chain" id="PRO_5017403418" evidence="1">
    <location>
        <begin position="23"/>
        <end position="101"/>
    </location>
</feature>
<dbReference type="AlphaFoldDB" id="A0A3B0KAT6"/>
<feature type="signal peptide" evidence="1">
    <location>
        <begin position="1"/>
        <end position="22"/>
    </location>
</feature>
<evidence type="ECO:0000256" key="1">
    <source>
        <dbReference type="SAM" id="SignalP"/>
    </source>
</evidence>
<protein>
    <submittedName>
        <fullName evidence="2">Uncharacterized protein</fullName>
    </submittedName>
</protein>
<evidence type="ECO:0000313" key="2">
    <source>
        <dbReference type="EMBL" id="SPP82786.1"/>
    </source>
</evidence>
<dbReference type="Proteomes" id="UP000268350">
    <property type="component" value="Unassembled WGS sequence"/>
</dbReference>
<proteinExistence type="predicted"/>
<dbReference type="EMBL" id="OUUW01000007">
    <property type="protein sequence ID" value="SPP82786.1"/>
    <property type="molecule type" value="Genomic_DNA"/>
</dbReference>
<accession>A0A3B0KAT6</accession>
<dbReference type="OMA" id="ASCIDCR"/>
<keyword evidence="3" id="KW-1185">Reference proteome</keyword>